<dbReference type="PANTHER" id="PTHR34598">
    <property type="entry name" value="BLL6449 PROTEIN"/>
    <property type="match status" value="1"/>
</dbReference>
<protein>
    <recommendedName>
        <fullName evidence="4">GA4 desaturase</fullName>
    </recommendedName>
</protein>
<dbReference type="STRING" id="1016849.A0A0D1Z1R2"/>
<reference evidence="2 3" key="1">
    <citation type="submission" date="2015-01" db="EMBL/GenBank/DDBJ databases">
        <title>The Genome Sequence of Exophiala sideris CBS121828.</title>
        <authorList>
            <consortium name="The Broad Institute Genomics Platform"/>
            <person name="Cuomo C."/>
            <person name="de Hoog S."/>
            <person name="Gorbushina A."/>
            <person name="Stielow B."/>
            <person name="Teixiera M."/>
            <person name="Abouelleil A."/>
            <person name="Chapman S.B."/>
            <person name="Priest M."/>
            <person name="Young S.K."/>
            <person name="Wortman J."/>
            <person name="Nusbaum C."/>
            <person name="Birren B."/>
        </authorList>
    </citation>
    <scope>NUCLEOTIDE SEQUENCE [LARGE SCALE GENOMIC DNA]</scope>
    <source>
        <strain evidence="2 3">CBS 121828</strain>
    </source>
</reference>
<name>A0A0D1Z1R2_9EURO</name>
<evidence type="ECO:0000256" key="1">
    <source>
        <dbReference type="ARBA" id="ARBA00023604"/>
    </source>
</evidence>
<dbReference type="InterPro" id="IPR044053">
    <property type="entry name" value="AsaB-like"/>
</dbReference>
<proteinExistence type="inferred from homology"/>
<evidence type="ECO:0000313" key="3">
    <source>
        <dbReference type="Proteomes" id="UP000053599"/>
    </source>
</evidence>
<dbReference type="EMBL" id="KN846951">
    <property type="protein sequence ID" value="KIV87854.1"/>
    <property type="molecule type" value="Genomic_DNA"/>
</dbReference>
<gene>
    <name evidence="2" type="ORF">PV11_03372</name>
</gene>
<dbReference type="AlphaFoldDB" id="A0A0D1Z1R2"/>
<dbReference type="Proteomes" id="UP000053599">
    <property type="component" value="Unassembled WGS sequence"/>
</dbReference>
<organism evidence="2 3">
    <name type="scientific">Exophiala sideris</name>
    <dbReference type="NCBI Taxonomy" id="1016849"/>
    <lineage>
        <taxon>Eukaryota</taxon>
        <taxon>Fungi</taxon>
        <taxon>Dikarya</taxon>
        <taxon>Ascomycota</taxon>
        <taxon>Pezizomycotina</taxon>
        <taxon>Eurotiomycetes</taxon>
        <taxon>Chaetothyriomycetidae</taxon>
        <taxon>Chaetothyriales</taxon>
        <taxon>Herpotrichiellaceae</taxon>
        <taxon>Exophiala</taxon>
    </lineage>
</organism>
<dbReference type="NCBIfam" id="NF041278">
    <property type="entry name" value="CmcJ_NvfI_EfuI"/>
    <property type="match status" value="1"/>
</dbReference>
<dbReference type="PANTHER" id="PTHR34598:SF3">
    <property type="entry name" value="OXIDOREDUCTASE AN1597"/>
    <property type="match status" value="1"/>
</dbReference>
<accession>A0A0D1Z1R2</accession>
<dbReference type="OrthoDB" id="412788at2759"/>
<evidence type="ECO:0000313" key="2">
    <source>
        <dbReference type="EMBL" id="KIV87854.1"/>
    </source>
</evidence>
<evidence type="ECO:0008006" key="4">
    <source>
        <dbReference type="Google" id="ProtNLM"/>
    </source>
</evidence>
<dbReference type="HOGENOM" id="CLU_042688_4_1_1"/>
<dbReference type="GO" id="GO:0016491">
    <property type="term" value="F:oxidoreductase activity"/>
    <property type="evidence" value="ECO:0007669"/>
    <property type="project" value="InterPro"/>
</dbReference>
<comment type="similarity">
    <text evidence="1">Belongs to the asaB hydroxylase/desaturase family.</text>
</comment>
<sequence>MSNTTTETTAPSSVTLKNDKTVRAAFNYWGKTSSPEIAELHPMFSGTSPNLKTVECTVTDIRAHGLSTFNLSDHAFQILQHSSSLLPPQSKSIPDFHDDSIMKSTYWPEIISLLKSQLGLRSAAAINTTVRDVSEIKKEMSSSNPRGDPKQKFFPFTFVHGDYTPPGGRGHMRAMLPTFFEDNGNAIGTTPEDQDQFQHLREAILAAEQEAMKEEGVSDPWQWSGKNYNGPRWGMLSVWRPLEIVHRDPLAVMDPKSLFEGVEKPYVALKRPYKDRPGFEKEYFSENLLPVAPEGTEHKWYWISEQTPEEVYALKLFDSEAHKQGSRVAPCAAHSAFRLPGQENQEARKSAEIRVMVIW</sequence>